<dbReference type="Proteomes" id="UP000807769">
    <property type="component" value="Unassembled WGS sequence"/>
</dbReference>
<dbReference type="OrthoDB" id="2680677at2759"/>
<dbReference type="GeneID" id="64634629"/>
<comment type="caution">
    <text evidence="1">The sequence shown here is derived from an EMBL/GenBank/DDBJ whole genome shotgun (WGS) entry which is preliminary data.</text>
</comment>
<proteinExistence type="predicted"/>
<reference evidence="1" key="1">
    <citation type="journal article" date="2020" name="New Phytol.">
        <title>Comparative genomics reveals dynamic genome evolution in host specialist ectomycorrhizal fungi.</title>
        <authorList>
            <person name="Lofgren L.A."/>
            <person name="Nguyen N.H."/>
            <person name="Vilgalys R."/>
            <person name="Ruytinx J."/>
            <person name="Liao H.L."/>
            <person name="Branco S."/>
            <person name="Kuo A."/>
            <person name="LaButti K."/>
            <person name="Lipzen A."/>
            <person name="Andreopoulos W."/>
            <person name="Pangilinan J."/>
            <person name="Riley R."/>
            <person name="Hundley H."/>
            <person name="Na H."/>
            <person name="Barry K."/>
            <person name="Grigoriev I.V."/>
            <person name="Stajich J.E."/>
            <person name="Kennedy P.G."/>
        </authorList>
    </citation>
    <scope>NUCLEOTIDE SEQUENCE</scope>
    <source>
        <strain evidence="1">MN1</strain>
    </source>
</reference>
<evidence type="ECO:0000313" key="2">
    <source>
        <dbReference type="Proteomes" id="UP000807769"/>
    </source>
</evidence>
<evidence type="ECO:0000313" key="1">
    <source>
        <dbReference type="EMBL" id="KAG1811726.1"/>
    </source>
</evidence>
<dbReference type="EMBL" id="JABBWG010000028">
    <property type="protein sequence ID" value="KAG1811726.1"/>
    <property type="molecule type" value="Genomic_DNA"/>
</dbReference>
<accession>A0A9P7E5Y8</accession>
<sequence>MLEGGIAAKVQLGHEIIQIKSLTFSSDSTMHRDINMNSWHVSYKALTYSCLNKSTPEQHNWFLGIKSSKDHTSETQLQGLKTTIDKMASIYNDSPLAQRIITSELTTVIFTSKLKGINGDHSADQKKVFELIQRWKNNNWRDELGMQADGLPNDKLRAAEFLVWVGCCMHKDLNLVKGRNVAMMDSWEVNGFECPMLLANKDNATTLQQPSEMVTEVQLRALEVSGQGGIKTCSLASAIFNNKDDKKG</sequence>
<protein>
    <submittedName>
        <fullName evidence="1">Uncharacterized protein</fullName>
    </submittedName>
</protein>
<keyword evidence="2" id="KW-1185">Reference proteome</keyword>
<organism evidence="1 2">
    <name type="scientific">Suillus subaureus</name>
    <dbReference type="NCBI Taxonomy" id="48587"/>
    <lineage>
        <taxon>Eukaryota</taxon>
        <taxon>Fungi</taxon>
        <taxon>Dikarya</taxon>
        <taxon>Basidiomycota</taxon>
        <taxon>Agaricomycotina</taxon>
        <taxon>Agaricomycetes</taxon>
        <taxon>Agaricomycetidae</taxon>
        <taxon>Boletales</taxon>
        <taxon>Suillineae</taxon>
        <taxon>Suillaceae</taxon>
        <taxon>Suillus</taxon>
    </lineage>
</organism>
<dbReference type="AlphaFoldDB" id="A0A9P7E5Y8"/>
<dbReference type="RefSeq" id="XP_041190147.1">
    <property type="nucleotide sequence ID" value="XM_041340613.1"/>
</dbReference>
<name>A0A9P7E5Y8_9AGAM</name>
<gene>
    <name evidence="1" type="ORF">BJ212DRAFT_1483459</name>
</gene>